<name>A0A8W7PUI0_ANOCL</name>
<organism evidence="1">
    <name type="scientific">Anopheles coluzzii</name>
    <name type="common">African malaria mosquito</name>
    <dbReference type="NCBI Taxonomy" id="1518534"/>
    <lineage>
        <taxon>Eukaryota</taxon>
        <taxon>Metazoa</taxon>
        <taxon>Ecdysozoa</taxon>
        <taxon>Arthropoda</taxon>
        <taxon>Hexapoda</taxon>
        <taxon>Insecta</taxon>
        <taxon>Pterygota</taxon>
        <taxon>Neoptera</taxon>
        <taxon>Endopterygota</taxon>
        <taxon>Diptera</taxon>
        <taxon>Nematocera</taxon>
        <taxon>Culicoidea</taxon>
        <taxon>Culicidae</taxon>
        <taxon>Anophelinae</taxon>
        <taxon>Anopheles</taxon>
    </lineage>
</organism>
<dbReference type="EnsemblMetazoa" id="ACOM038094-RA">
    <property type="protein sequence ID" value="ACOM038094-PA.1"/>
    <property type="gene ID" value="ACOM038094"/>
</dbReference>
<protein>
    <submittedName>
        <fullName evidence="1">Uncharacterized protein</fullName>
    </submittedName>
</protein>
<reference evidence="1" key="1">
    <citation type="submission" date="2022-08" db="UniProtKB">
        <authorList>
            <consortium name="EnsemblMetazoa"/>
        </authorList>
    </citation>
    <scope>IDENTIFICATION</scope>
</reference>
<proteinExistence type="predicted"/>
<accession>A0A8W7PUI0</accession>
<dbReference type="Proteomes" id="UP000075882">
    <property type="component" value="Unassembled WGS sequence"/>
</dbReference>
<sequence length="139" mass="15006">MLLQIEAGDGGRGREKPFKGGKHFGSLFTTQQQQQARQCWTRKAAGGHNFSVQISSVPASFTIYTCGQKTGEMMVLQEGGLNLMCLGKLIQCHGGGGVVWVVHIMGQGQPADHHVIFHGFSDRAFGAPSVHKFKLLVLG</sequence>
<evidence type="ECO:0000313" key="1">
    <source>
        <dbReference type="EnsemblMetazoa" id="ACOM038094-PA.1"/>
    </source>
</evidence>
<dbReference type="AlphaFoldDB" id="A0A8W7PUI0"/>